<dbReference type="GO" id="GO:0043190">
    <property type="term" value="C:ATP-binding cassette (ABC) transporter complex"/>
    <property type="evidence" value="ECO:0007669"/>
    <property type="project" value="TreeGrafter"/>
</dbReference>
<dbReference type="GO" id="GO:0005524">
    <property type="term" value="F:ATP binding"/>
    <property type="evidence" value="ECO:0007669"/>
    <property type="project" value="UniProtKB-UniRule"/>
</dbReference>
<dbReference type="EMBL" id="AORV01000022">
    <property type="protein sequence ID" value="EMS73031.1"/>
    <property type="molecule type" value="Genomic_DNA"/>
</dbReference>
<comment type="function">
    <text evidence="9">Probably part of an ABC transporter complex. Responsible for energy coupling to the transport system.</text>
</comment>
<dbReference type="InterPro" id="IPR027417">
    <property type="entry name" value="P-loop_NTPase"/>
</dbReference>
<gene>
    <name evidence="12" type="ORF">CTER_0933</name>
</gene>
<evidence type="ECO:0000256" key="7">
    <source>
        <dbReference type="ARBA" id="ARBA00022967"/>
    </source>
</evidence>
<comment type="subcellular location">
    <subcellularLocation>
        <location evidence="1 10">Cell membrane</location>
        <topology evidence="1 10">Peripheral membrane protein</topology>
    </subcellularLocation>
</comment>
<organism evidence="12 13">
    <name type="scientific">Ruminiclostridium cellobioparum subsp. termitidis CT1112</name>
    <dbReference type="NCBI Taxonomy" id="1195236"/>
    <lineage>
        <taxon>Bacteria</taxon>
        <taxon>Bacillati</taxon>
        <taxon>Bacillota</taxon>
        <taxon>Clostridia</taxon>
        <taxon>Eubacteriales</taxon>
        <taxon>Oscillospiraceae</taxon>
        <taxon>Ruminiclostridium</taxon>
    </lineage>
</organism>
<dbReference type="GO" id="GO:0042626">
    <property type="term" value="F:ATPase-coupled transmembrane transporter activity"/>
    <property type="evidence" value="ECO:0007669"/>
    <property type="project" value="TreeGrafter"/>
</dbReference>
<evidence type="ECO:0000256" key="5">
    <source>
        <dbReference type="ARBA" id="ARBA00022741"/>
    </source>
</evidence>
<comment type="function">
    <text evidence="10">Part of an ABC transporter complex. Responsible for energy coupling to the transport system.</text>
</comment>
<evidence type="ECO:0000256" key="8">
    <source>
        <dbReference type="ARBA" id="ARBA00023136"/>
    </source>
</evidence>
<evidence type="ECO:0000256" key="3">
    <source>
        <dbReference type="ARBA" id="ARBA00022448"/>
    </source>
</evidence>
<dbReference type="SUPFAM" id="SSF52540">
    <property type="entry name" value="P-loop containing nucleoside triphosphate hydrolases"/>
    <property type="match status" value="1"/>
</dbReference>
<dbReference type="InterPro" id="IPR003439">
    <property type="entry name" value="ABC_transporter-like_ATP-bd"/>
</dbReference>
<dbReference type="InterPro" id="IPR015856">
    <property type="entry name" value="ABC_transpr_CbiO/EcfA_su"/>
</dbReference>
<keyword evidence="13" id="KW-1185">Reference proteome</keyword>
<dbReference type="InterPro" id="IPR003593">
    <property type="entry name" value="AAA+_ATPase"/>
</dbReference>
<dbReference type="InterPro" id="IPR005876">
    <property type="entry name" value="Co_trans_ATP-bd"/>
</dbReference>
<dbReference type="GO" id="GO:0006824">
    <property type="term" value="P:cobalt ion transport"/>
    <property type="evidence" value="ECO:0007669"/>
    <property type="project" value="InterPro"/>
</dbReference>
<dbReference type="SMART" id="SM00382">
    <property type="entry name" value="AAA"/>
    <property type="match status" value="1"/>
</dbReference>
<dbReference type="InterPro" id="IPR050095">
    <property type="entry name" value="ECF_ABC_transporter_ATP-bd"/>
</dbReference>
<proteinExistence type="inferred from homology"/>
<dbReference type="InterPro" id="IPR017871">
    <property type="entry name" value="ABC_transporter-like_CS"/>
</dbReference>
<evidence type="ECO:0000256" key="10">
    <source>
        <dbReference type="RuleBase" id="RU364103"/>
    </source>
</evidence>
<dbReference type="NCBIfam" id="TIGR01166">
    <property type="entry name" value="cbiO"/>
    <property type="match status" value="1"/>
</dbReference>
<comment type="similarity">
    <text evidence="2 10">Belongs to the ABC transporter superfamily.</text>
</comment>
<evidence type="ECO:0000259" key="11">
    <source>
        <dbReference type="PROSITE" id="PS50893"/>
    </source>
</evidence>
<keyword evidence="8 10" id="KW-0472">Membrane</keyword>
<comment type="caution">
    <text evidence="12">The sequence shown here is derived from an EMBL/GenBank/DDBJ whole genome shotgun (WGS) entry which is preliminary data.</text>
</comment>
<keyword evidence="6 10" id="KW-0067">ATP-binding</keyword>
<dbReference type="PATRIC" id="fig|1195236.3.peg.1223"/>
<dbReference type="GO" id="GO:0016887">
    <property type="term" value="F:ATP hydrolysis activity"/>
    <property type="evidence" value="ECO:0007669"/>
    <property type="project" value="InterPro"/>
</dbReference>
<evidence type="ECO:0000256" key="2">
    <source>
        <dbReference type="ARBA" id="ARBA00005417"/>
    </source>
</evidence>
<dbReference type="CDD" id="cd03225">
    <property type="entry name" value="ABC_cobalt_CbiO_domain1"/>
    <property type="match status" value="1"/>
</dbReference>
<dbReference type="PROSITE" id="PS00211">
    <property type="entry name" value="ABC_TRANSPORTER_1"/>
    <property type="match status" value="1"/>
</dbReference>
<dbReference type="PANTHER" id="PTHR43553">
    <property type="entry name" value="HEAVY METAL TRANSPORTER"/>
    <property type="match status" value="1"/>
</dbReference>
<accession>S0FRP9</accession>
<dbReference type="eggNOG" id="COG1122">
    <property type="taxonomic scope" value="Bacteria"/>
</dbReference>
<dbReference type="Gene3D" id="3.40.50.300">
    <property type="entry name" value="P-loop containing nucleotide triphosphate hydrolases"/>
    <property type="match status" value="1"/>
</dbReference>
<dbReference type="FunFam" id="3.40.50.300:FF:000224">
    <property type="entry name" value="Energy-coupling factor transporter ATP-binding protein EcfA"/>
    <property type="match status" value="1"/>
</dbReference>
<evidence type="ECO:0000256" key="4">
    <source>
        <dbReference type="ARBA" id="ARBA00022475"/>
    </source>
</evidence>
<evidence type="ECO:0000256" key="9">
    <source>
        <dbReference type="ARBA" id="ARBA00025157"/>
    </source>
</evidence>
<dbReference type="Proteomes" id="UP000014155">
    <property type="component" value="Unassembled WGS sequence"/>
</dbReference>
<keyword evidence="3 10" id="KW-0813">Transport</keyword>
<keyword evidence="4 10" id="KW-1003">Cell membrane</keyword>
<dbReference type="PANTHER" id="PTHR43553:SF24">
    <property type="entry name" value="ENERGY-COUPLING FACTOR TRANSPORTER ATP-BINDING PROTEIN ECFA1"/>
    <property type="match status" value="1"/>
</dbReference>
<reference evidence="12 13" key="1">
    <citation type="journal article" date="2013" name="Genome Announc.">
        <title>Draft Genome Sequence of the Cellulolytic, Mesophilic, Anaerobic Bacterium Clostridium termitidis Strain CT1112 (DSM 5398).</title>
        <authorList>
            <person name="Lal S."/>
            <person name="Ramachandran U."/>
            <person name="Zhang X."/>
            <person name="Munir R."/>
            <person name="Sparling R."/>
            <person name="Levin D.B."/>
        </authorList>
    </citation>
    <scope>NUCLEOTIDE SEQUENCE [LARGE SCALE GENOMIC DNA]</scope>
    <source>
        <strain evidence="12 13">CT1112</strain>
    </source>
</reference>
<evidence type="ECO:0000256" key="6">
    <source>
        <dbReference type="ARBA" id="ARBA00022840"/>
    </source>
</evidence>
<evidence type="ECO:0000256" key="1">
    <source>
        <dbReference type="ARBA" id="ARBA00004202"/>
    </source>
</evidence>
<protein>
    <recommendedName>
        <fullName evidence="10">ABC transporter ATP-binding protein</fullName>
    </recommendedName>
</protein>
<keyword evidence="5 10" id="KW-0547">Nucleotide-binding</keyword>
<dbReference type="STRING" id="1195236.CTER_0933"/>
<evidence type="ECO:0000313" key="12">
    <source>
        <dbReference type="EMBL" id="EMS73031.1"/>
    </source>
</evidence>
<keyword evidence="7" id="KW-1278">Translocase</keyword>
<dbReference type="AlphaFoldDB" id="S0FRP9"/>
<dbReference type="RefSeq" id="WP_004624358.1">
    <property type="nucleotide sequence ID" value="NZ_AORV01000022.1"/>
</dbReference>
<evidence type="ECO:0000313" key="13">
    <source>
        <dbReference type="Proteomes" id="UP000014155"/>
    </source>
</evidence>
<dbReference type="PROSITE" id="PS50893">
    <property type="entry name" value="ABC_TRANSPORTER_2"/>
    <property type="match status" value="1"/>
</dbReference>
<feature type="domain" description="ABC transporter" evidence="11">
    <location>
        <begin position="4"/>
        <end position="240"/>
    </location>
</feature>
<name>S0FRP9_RUMCE</name>
<sequence length="284" mass="30824">MNIIETKNLSYSYNGEKAALDKVDINIPKGKTTAVLGGNGAGKSTLFLTLNGVLTPESGEVFFDGKRVKYDKKGITDMRKRIGIVFQDPNDQLFSSSVRKDISFGAMNLGLGLDEVRARVELAITQTGIAEYIDSPTHALSFGQKKRVAIAGVLVMQPEVIILDEPTAGLDSRGASEILQLLSEIKEKTGITVILATHEMDIIPLYCDFAYVMDHGRVITGGAVKEILSKPELLRSHSLRLPRIAHLMEILNKEDKLEVDMTAATISAARAAIKKIVSVKSAGN</sequence>
<dbReference type="Pfam" id="PF00005">
    <property type="entry name" value="ABC_tran"/>
    <property type="match status" value="1"/>
</dbReference>